<keyword evidence="4" id="KW-1185">Reference proteome</keyword>
<gene>
    <name evidence="1" type="ORF">GCM10017781_07730</name>
    <name evidence="2" type="ORF">HNQ07_000269</name>
</gene>
<reference evidence="1" key="1">
    <citation type="journal article" date="2014" name="Int. J. Syst. Evol. Microbiol.">
        <title>Complete genome of a new Firmicutes species belonging to the dominant human colonic microbiota ('Ruminococcus bicirculans') reveals two chromosomes and a selective capacity to utilize plant glucans.</title>
        <authorList>
            <consortium name="NISC Comparative Sequencing Program"/>
            <person name="Wegmann U."/>
            <person name="Louis P."/>
            <person name="Goesmann A."/>
            <person name="Henrissat B."/>
            <person name="Duncan S.H."/>
            <person name="Flint H.J."/>
        </authorList>
    </citation>
    <scope>NUCLEOTIDE SEQUENCE</scope>
    <source>
        <strain evidence="1">CGMCC 1.18437</strain>
    </source>
</reference>
<dbReference type="Proteomes" id="UP000539473">
    <property type="component" value="Unassembled WGS sequence"/>
</dbReference>
<evidence type="ECO:0000313" key="2">
    <source>
        <dbReference type="EMBL" id="MBB5374825.1"/>
    </source>
</evidence>
<reference evidence="2 3" key="3">
    <citation type="submission" date="2020-08" db="EMBL/GenBank/DDBJ databases">
        <title>Genomic Encyclopedia of Type Strains, Phase IV (KMG-IV): sequencing the most valuable type-strain genomes for metagenomic binning, comparative biology and taxonomic classification.</title>
        <authorList>
            <person name="Goeker M."/>
        </authorList>
    </citation>
    <scope>NUCLEOTIDE SEQUENCE [LARGE SCALE GENOMIC DNA]</scope>
    <source>
        <strain evidence="2 3">DSM 27521</strain>
    </source>
</reference>
<organism evidence="2 3">
    <name type="scientific">Deinococcus metalli</name>
    <dbReference type="NCBI Taxonomy" id="1141878"/>
    <lineage>
        <taxon>Bacteria</taxon>
        <taxon>Thermotogati</taxon>
        <taxon>Deinococcota</taxon>
        <taxon>Deinococci</taxon>
        <taxon>Deinococcales</taxon>
        <taxon>Deinococcaceae</taxon>
        <taxon>Deinococcus</taxon>
    </lineage>
</organism>
<evidence type="ECO:0000313" key="4">
    <source>
        <dbReference type="Proteomes" id="UP000619376"/>
    </source>
</evidence>
<comment type="caution">
    <text evidence="2">The sequence shown here is derived from an EMBL/GenBank/DDBJ whole genome shotgun (WGS) entry which is preliminary data.</text>
</comment>
<evidence type="ECO:0000313" key="1">
    <source>
        <dbReference type="EMBL" id="GHF33426.1"/>
    </source>
</evidence>
<protein>
    <submittedName>
        <fullName evidence="2">Putative amino acid dehydrogenase</fullName>
    </submittedName>
</protein>
<dbReference type="EMBL" id="BNAJ01000001">
    <property type="protein sequence ID" value="GHF33426.1"/>
    <property type="molecule type" value="Genomic_DNA"/>
</dbReference>
<accession>A0A7W8NNL2</accession>
<sequence length="375" mass="38637">MTTEPHSSPAYRPRHPVAFVTCPGTDHAGDLGRPSTALGGVLGAWLRRLPLRARVTGPLRAADNPERPAGWVITLPVTPDEVCSGSRRARRLLWQALDRARALGALTVGLGGGSAALLGGELPDDVGITTGSAFRAVLCVMTVRRLLAHVPPGTPVAVVGADTGVGRAVVALLADLSPWPLLLVDTPVNDVSAGPGRVSAGPLQVTADLRDVRAAGLVVLLDGAALGADHLGPDALVLDDSQPRVTRPDLLLRRPDVRVVDGGVAAVPGVWRPGAPRGRAARACACLAETLLLGLAGHEGHFTLGPPQSGQAQLMVELAARFGALGFGPAAPRSFGEPVNLTRRFEQDAPRPGTHAGHSAASAARLPFPLAELTP</sequence>
<dbReference type="RefSeq" id="WP_184109086.1">
    <property type="nucleotide sequence ID" value="NZ_BNAJ01000001.1"/>
</dbReference>
<proteinExistence type="predicted"/>
<dbReference type="EMBL" id="JACHFK010000001">
    <property type="protein sequence ID" value="MBB5374825.1"/>
    <property type="molecule type" value="Genomic_DNA"/>
</dbReference>
<dbReference type="Proteomes" id="UP000619376">
    <property type="component" value="Unassembled WGS sequence"/>
</dbReference>
<evidence type="ECO:0000313" key="3">
    <source>
        <dbReference type="Proteomes" id="UP000539473"/>
    </source>
</evidence>
<name>A0A7W8NNL2_9DEIO</name>
<reference evidence="4" key="2">
    <citation type="journal article" date="2019" name="Int. J. Syst. Evol. Microbiol.">
        <title>The Global Catalogue of Microorganisms (GCM) 10K type strain sequencing project: providing services to taxonomists for standard genome sequencing and annotation.</title>
        <authorList>
            <consortium name="The Broad Institute Genomics Platform"/>
            <consortium name="The Broad Institute Genome Sequencing Center for Infectious Disease"/>
            <person name="Wu L."/>
            <person name="Ma J."/>
        </authorList>
    </citation>
    <scope>NUCLEOTIDE SEQUENCE [LARGE SCALE GENOMIC DNA]</scope>
    <source>
        <strain evidence="4">CGMCC 1.18437</strain>
    </source>
</reference>
<reference evidence="1" key="4">
    <citation type="submission" date="2024-05" db="EMBL/GenBank/DDBJ databases">
        <authorList>
            <person name="Sun Q."/>
            <person name="Zhou Y."/>
        </authorList>
    </citation>
    <scope>NUCLEOTIDE SEQUENCE</scope>
    <source>
        <strain evidence="1">CGMCC 1.18437</strain>
    </source>
</reference>
<dbReference type="AlphaFoldDB" id="A0A7W8NNL2"/>